<comment type="caution">
    <text evidence="1">The sequence shown here is derived from an EMBL/GenBank/DDBJ whole genome shotgun (WGS) entry which is preliminary data.</text>
</comment>
<evidence type="ECO:0000313" key="1">
    <source>
        <dbReference type="EMBL" id="KAJ9115981.1"/>
    </source>
</evidence>
<protein>
    <submittedName>
        <fullName evidence="1">Uncharacterized protein</fullName>
    </submittedName>
</protein>
<name>A0ACC2WXW0_9TREE</name>
<gene>
    <name evidence="1" type="ORF">QFC22_005124</name>
</gene>
<dbReference type="Proteomes" id="UP001243375">
    <property type="component" value="Unassembled WGS sequence"/>
</dbReference>
<dbReference type="EMBL" id="JASBWU010000015">
    <property type="protein sequence ID" value="KAJ9115981.1"/>
    <property type="molecule type" value="Genomic_DNA"/>
</dbReference>
<proteinExistence type="predicted"/>
<sequence>MKNHDDKVSSTHLGKTYDATAAAWLARYKVPFSQCGCQQGDISALESAGTTMTTGKAIPEKFKFWTKKVNVGGGGKKEERRSGAGRFIAGMQKEEKDASHPSVHNLVHVRTLLPLSAARSRSRRPLTMYAVSSQMDLPSTVVENTARLNKIKQLDVKSQALANASAASEKHLVLKRALMKDPTHPDPFVQDTPLALRTADGKRAVGGSLSSSLPYWGVAVGAGLVSGGPQAWGLAITDPHAMMEEDCTRGGCAVGAGAGGGGYCSSSGGGGRGACTSVSEDRESVRQC</sequence>
<reference evidence="1" key="1">
    <citation type="submission" date="2023-04" db="EMBL/GenBank/DDBJ databases">
        <title>Draft Genome sequencing of Naganishia species isolated from polar environments using Oxford Nanopore Technology.</title>
        <authorList>
            <person name="Leo P."/>
            <person name="Venkateswaran K."/>
        </authorList>
    </citation>
    <scope>NUCLEOTIDE SEQUENCE</scope>
    <source>
        <strain evidence="1">MNA-CCFEE 5425</strain>
    </source>
</reference>
<keyword evidence="2" id="KW-1185">Reference proteome</keyword>
<evidence type="ECO:0000313" key="2">
    <source>
        <dbReference type="Proteomes" id="UP001243375"/>
    </source>
</evidence>
<organism evidence="1 2">
    <name type="scientific">Naganishia vaughanmartiniae</name>
    <dbReference type="NCBI Taxonomy" id="1424756"/>
    <lineage>
        <taxon>Eukaryota</taxon>
        <taxon>Fungi</taxon>
        <taxon>Dikarya</taxon>
        <taxon>Basidiomycota</taxon>
        <taxon>Agaricomycotina</taxon>
        <taxon>Tremellomycetes</taxon>
        <taxon>Filobasidiales</taxon>
        <taxon>Filobasidiaceae</taxon>
        <taxon>Naganishia</taxon>
    </lineage>
</organism>
<accession>A0ACC2WXW0</accession>